<keyword evidence="1" id="KW-0812">Transmembrane</keyword>
<gene>
    <name evidence="2" type="ORF">AMORRO_LOCUS4512</name>
</gene>
<dbReference type="EMBL" id="CAJVPV010002495">
    <property type="protein sequence ID" value="CAG8527571.1"/>
    <property type="molecule type" value="Genomic_DNA"/>
</dbReference>
<feature type="non-terminal residue" evidence="2">
    <location>
        <position position="1"/>
    </location>
</feature>
<sequence>RLAISVGAIAAITLSLAGFFSLLSFVVWWYKIRASENVTPYTDGNVGVSEKDVND</sequence>
<dbReference type="AlphaFoldDB" id="A0A9N9AEP0"/>
<name>A0A9N9AEP0_9GLOM</name>
<keyword evidence="3" id="KW-1185">Reference proteome</keyword>
<accession>A0A9N9AEP0</accession>
<keyword evidence="1" id="KW-1133">Transmembrane helix</keyword>
<reference evidence="2" key="1">
    <citation type="submission" date="2021-06" db="EMBL/GenBank/DDBJ databases">
        <authorList>
            <person name="Kallberg Y."/>
            <person name="Tangrot J."/>
            <person name="Rosling A."/>
        </authorList>
    </citation>
    <scope>NUCLEOTIDE SEQUENCE</scope>
    <source>
        <strain evidence="2">CL551</strain>
    </source>
</reference>
<organism evidence="2 3">
    <name type="scientific">Acaulospora morrowiae</name>
    <dbReference type="NCBI Taxonomy" id="94023"/>
    <lineage>
        <taxon>Eukaryota</taxon>
        <taxon>Fungi</taxon>
        <taxon>Fungi incertae sedis</taxon>
        <taxon>Mucoromycota</taxon>
        <taxon>Glomeromycotina</taxon>
        <taxon>Glomeromycetes</taxon>
        <taxon>Diversisporales</taxon>
        <taxon>Acaulosporaceae</taxon>
        <taxon>Acaulospora</taxon>
    </lineage>
</organism>
<evidence type="ECO:0000313" key="2">
    <source>
        <dbReference type="EMBL" id="CAG8527571.1"/>
    </source>
</evidence>
<dbReference type="Proteomes" id="UP000789342">
    <property type="component" value="Unassembled WGS sequence"/>
</dbReference>
<proteinExistence type="predicted"/>
<evidence type="ECO:0000313" key="3">
    <source>
        <dbReference type="Proteomes" id="UP000789342"/>
    </source>
</evidence>
<evidence type="ECO:0000256" key="1">
    <source>
        <dbReference type="SAM" id="Phobius"/>
    </source>
</evidence>
<protein>
    <submittedName>
        <fullName evidence="2">13487_t:CDS:1</fullName>
    </submittedName>
</protein>
<comment type="caution">
    <text evidence="2">The sequence shown here is derived from an EMBL/GenBank/DDBJ whole genome shotgun (WGS) entry which is preliminary data.</text>
</comment>
<feature type="transmembrane region" description="Helical" evidence="1">
    <location>
        <begin position="6"/>
        <end position="30"/>
    </location>
</feature>
<keyword evidence="1" id="KW-0472">Membrane</keyword>